<keyword evidence="1" id="KW-0472">Membrane</keyword>
<organism evidence="2 3">
    <name type="scientific">Gemmatimonas aurantiaca</name>
    <dbReference type="NCBI Taxonomy" id="173480"/>
    <lineage>
        <taxon>Bacteria</taxon>
        <taxon>Pseudomonadati</taxon>
        <taxon>Gemmatimonadota</taxon>
        <taxon>Gemmatimonadia</taxon>
        <taxon>Gemmatimonadales</taxon>
        <taxon>Gemmatimonadaceae</taxon>
        <taxon>Gemmatimonas</taxon>
    </lineage>
</organism>
<accession>A0A3D4V8Z9</accession>
<dbReference type="Proteomes" id="UP000264071">
    <property type="component" value="Unassembled WGS sequence"/>
</dbReference>
<keyword evidence="1" id="KW-1133">Transmembrane helix</keyword>
<evidence type="ECO:0000313" key="2">
    <source>
        <dbReference type="EMBL" id="HCT57593.1"/>
    </source>
</evidence>
<dbReference type="OMA" id="VERRIWA"/>
<evidence type="ECO:0000256" key="1">
    <source>
        <dbReference type="SAM" id="Phobius"/>
    </source>
</evidence>
<feature type="transmembrane region" description="Helical" evidence="1">
    <location>
        <begin position="53"/>
        <end position="75"/>
    </location>
</feature>
<keyword evidence="1" id="KW-0812">Transmembrane</keyword>
<feature type="transmembrane region" description="Helical" evidence="1">
    <location>
        <begin position="87"/>
        <end position="105"/>
    </location>
</feature>
<name>A0A3D4V8Z9_9BACT</name>
<comment type="caution">
    <text evidence="2">The sequence shown here is derived from an EMBL/GenBank/DDBJ whole genome shotgun (WGS) entry which is preliminary data.</text>
</comment>
<gene>
    <name evidence="2" type="ORF">DGD08_10380</name>
</gene>
<dbReference type="AlphaFoldDB" id="A0A3D4V8Z9"/>
<feature type="transmembrane region" description="Helical" evidence="1">
    <location>
        <begin position="111"/>
        <end position="129"/>
    </location>
</feature>
<reference evidence="2 3" key="1">
    <citation type="journal article" date="2018" name="Nat. Biotechnol.">
        <title>A standardized bacterial taxonomy based on genome phylogeny substantially revises the tree of life.</title>
        <authorList>
            <person name="Parks D.H."/>
            <person name="Chuvochina M."/>
            <person name="Waite D.W."/>
            <person name="Rinke C."/>
            <person name="Skarshewski A."/>
            <person name="Chaumeil P.A."/>
            <person name="Hugenholtz P."/>
        </authorList>
    </citation>
    <scope>NUCLEOTIDE SEQUENCE [LARGE SCALE GENOMIC DNA]</scope>
    <source>
        <strain evidence="2">UBA8844</strain>
    </source>
</reference>
<protein>
    <submittedName>
        <fullName evidence="2">Uncharacterized protein</fullName>
    </submittedName>
</protein>
<sequence>MARRFTPALSARLFTLFTGAVVVFQLALLAGAPWGALTQGGRTSGVLPDGARAVAAFSAVLLMAFILVVRARAGLRVPTWALRTGRFIWGVVAYGAIGIVANAITPSALERMIWLPVVVVMFCTSVHVARRRSVPLSNENL</sequence>
<evidence type="ECO:0000313" key="3">
    <source>
        <dbReference type="Proteomes" id="UP000264071"/>
    </source>
</evidence>
<dbReference type="EMBL" id="DPIY01000010">
    <property type="protein sequence ID" value="HCT57593.1"/>
    <property type="molecule type" value="Genomic_DNA"/>
</dbReference>
<proteinExistence type="predicted"/>